<dbReference type="AlphaFoldDB" id="A0AAW0FUQ7"/>
<proteinExistence type="predicted"/>
<reference evidence="2 3" key="1">
    <citation type="submission" date="2022-09" db="EMBL/GenBank/DDBJ databases">
        <authorList>
            <person name="Palmer J.M."/>
        </authorList>
    </citation>
    <scope>NUCLEOTIDE SEQUENCE [LARGE SCALE GENOMIC DNA]</scope>
    <source>
        <strain evidence="2 3">DSM 7382</strain>
    </source>
</reference>
<evidence type="ECO:0000256" key="1">
    <source>
        <dbReference type="SAM" id="MobiDB-lite"/>
    </source>
</evidence>
<evidence type="ECO:0000313" key="2">
    <source>
        <dbReference type="EMBL" id="KAK7683042.1"/>
    </source>
</evidence>
<dbReference type="Proteomes" id="UP001385951">
    <property type="component" value="Unassembled WGS sequence"/>
</dbReference>
<dbReference type="EMBL" id="JASBNA010000032">
    <property type="protein sequence ID" value="KAK7683042.1"/>
    <property type="molecule type" value="Genomic_DNA"/>
</dbReference>
<comment type="caution">
    <text evidence="2">The sequence shown here is derived from an EMBL/GenBank/DDBJ whole genome shotgun (WGS) entry which is preliminary data.</text>
</comment>
<feature type="compositionally biased region" description="Low complexity" evidence="1">
    <location>
        <begin position="57"/>
        <end position="94"/>
    </location>
</feature>
<feature type="compositionally biased region" description="Polar residues" evidence="1">
    <location>
        <begin position="125"/>
        <end position="138"/>
    </location>
</feature>
<protein>
    <submittedName>
        <fullName evidence="2">Uncharacterized protein</fullName>
    </submittedName>
</protein>
<sequence>MLANLQRTQSTQSVQSYQTFQTCQSYQSNEQTRNPPPIPTLRRPHLVLPHASSLSIVTNNSSSTSSPTSGSGSSAYSIHDLHSVNSSAASTHSSVDLDPASPHPPSPTSASFSYPSYAPTSPSSVESYSTQRSSPSHRMMASNNHIRQNVNLPHDQKSFVSATATTLSLPTVYEDSERRRWVVHYLPVRRLPCSAFGTRVAASTRKRTIRRGRTETWAVASRGMHGLMV</sequence>
<feature type="compositionally biased region" description="Low complexity" evidence="1">
    <location>
        <begin position="108"/>
        <end position="124"/>
    </location>
</feature>
<keyword evidence="3" id="KW-1185">Reference proteome</keyword>
<organism evidence="2 3">
    <name type="scientific">Cerrena zonata</name>
    <dbReference type="NCBI Taxonomy" id="2478898"/>
    <lineage>
        <taxon>Eukaryota</taxon>
        <taxon>Fungi</taxon>
        <taxon>Dikarya</taxon>
        <taxon>Basidiomycota</taxon>
        <taxon>Agaricomycotina</taxon>
        <taxon>Agaricomycetes</taxon>
        <taxon>Polyporales</taxon>
        <taxon>Cerrenaceae</taxon>
        <taxon>Cerrena</taxon>
    </lineage>
</organism>
<evidence type="ECO:0000313" key="3">
    <source>
        <dbReference type="Proteomes" id="UP001385951"/>
    </source>
</evidence>
<accession>A0AAW0FUQ7</accession>
<gene>
    <name evidence="2" type="ORF">QCA50_013714</name>
</gene>
<name>A0AAW0FUQ7_9APHY</name>
<feature type="region of interest" description="Disordered" evidence="1">
    <location>
        <begin position="57"/>
        <end position="138"/>
    </location>
</feature>